<keyword evidence="1" id="KW-0808">Transferase</keyword>
<proteinExistence type="predicted"/>
<protein>
    <submittedName>
        <fullName evidence="1">Crotonobetainyl-CoA:carnitine CoA-transferase CaiB</fullName>
    </submittedName>
</protein>
<dbReference type="AlphaFoldDB" id="A0A1M7PGS1"/>
<dbReference type="InterPro" id="IPR044855">
    <property type="entry name" value="CoA-Trfase_III_dom3_sf"/>
</dbReference>
<evidence type="ECO:0000313" key="2">
    <source>
        <dbReference type="Proteomes" id="UP000184440"/>
    </source>
</evidence>
<dbReference type="InterPro" id="IPR023606">
    <property type="entry name" value="CoA-Trfase_III_dom_1_sf"/>
</dbReference>
<dbReference type="SUPFAM" id="SSF89796">
    <property type="entry name" value="CoA-transferase family III (CaiB/BaiF)"/>
    <property type="match status" value="1"/>
</dbReference>
<accession>A0A1M7PGS1</accession>
<organism evidence="1 2">
    <name type="scientific">Cryptosporangium aurantiacum</name>
    <dbReference type="NCBI Taxonomy" id="134849"/>
    <lineage>
        <taxon>Bacteria</taxon>
        <taxon>Bacillati</taxon>
        <taxon>Actinomycetota</taxon>
        <taxon>Actinomycetes</taxon>
        <taxon>Cryptosporangiales</taxon>
        <taxon>Cryptosporangiaceae</taxon>
        <taxon>Cryptosporangium</taxon>
    </lineage>
</organism>
<dbReference type="RefSeq" id="WP_073256093.1">
    <property type="nucleotide sequence ID" value="NZ_FRCS01000003.1"/>
</dbReference>
<dbReference type="Gene3D" id="3.30.1540.10">
    <property type="entry name" value="formyl-coa transferase, domain 3"/>
    <property type="match status" value="1"/>
</dbReference>
<dbReference type="EMBL" id="FRCS01000003">
    <property type="protein sequence ID" value="SHN16011.1"/>
    <property type="molecule type" value="Genomic_DNA"/>
</dbReference>
<evidence type="ECO:0000313" key="1">
    <source>
        <dbReference type="EMBL" id="SHN16011.1"/>
    </source>
</evidence>
<dbReference type="Proteomes" id="UP000184440">
    <property type="component" value="Unassembled WGS sequence"/>
</dbReference>
<gene>
    <name evidence="1" type="ORF">SAMN05443668_103320</name>
</gene>
<dbReference type="PANTHER" id="PTHR48228:SF2">
    <property type="entry name" value="E-CINNAMOYL-COA:R-PHENYLLACTATE COA TRANSFERASE LARGE SUBUNIT"/>
    <property type="match status" value="1"/>
</dbReference>
<dbReference type="GO" id="GO:0016740">
    <property type="term" value="F:transferase activity"/>
    <property type="evidence" value="ECO:0007669"/>
    <property type="project" value="UniProtKB-KW"/>
</dbReference>
<dbReference type="OrthoDB" id="9797653at2"/>
<keyword evidence="2" id="KW-1185">Reference proteome</keyword>
<sequence>MKQTILEGVRVVELAAWTFVPSAGAVLADWGADVIKIEHPVTGDPQRGLISSGVVTGTDGVNHFIEQPNRGKRSLGLDIGTEAGREVLYKLVAQADVFVTNLLPGSRQRSGVDLDDIRAHNPDVIYARGHGYGTRGPQADRGGFDLAAYWARGGIGDSLSAREGGYPPIQRPAFGDVYAGFAIAGGIAAALFRRQRTGETSTVDVSLLGAAVWQLAPDVVGAGITGAPIPKYDLAEMPNPLASLYRTSDDRYLALVVLQADRFWADLCQRLGRADLIDDERFADVRVRFANRAACVAELRATFGAQPLGHWEKALADFDGVWDVFRTAPELHEDPQVVANGYLPQLTNDNGATFALAANPVQFDEQAPTLTPAPEHGQHTEEILLELGYDWEQIAALKSTNATT</sequence>
<dbReference type="InterPro" id="IPR003673">
    <property type="entry name" value="CoA-Trfase_fam_III"/>
</dbReference>
<dbReference type="PANTHER" id="PTHR48228">
    <property type="entry name" value="SUCCINYL-COA--D-CITRAMALATE COA-TRANSFERASE"/>
    <property type="match status" value="1"/>
</dbReference>
<dbReference type="STRING" id="134849.SAMN05443668_103320"/>
<reference evidence="1 2" key="1">
    <citation type="submission" date="2016-11" db="EMBL/GenBank/DDBJ databases">
        <authorList>
            <person name="Jaros S."/>
            <person name="Januszkiewicz K."/>
            <person name="Wedrychowicz H."/>
        </authorList>
    </citation>
    <scope>NUCLEOTIDE SEQUENCE [LARGE SCALE GENOMIC DNA]</scope>
    <source>
        <strain evidence="1 2">DSM 46144</strain>
    </source>
</reference>
<dbReference type="InterPro" id="IPR050509">
    <property type="entry name" value="CoA-transferase_III"/>
</dbReference>
<dbReference type="Pfam" id="PF02515">
    <property type="entry name" value="CoA_transf_3"/>
    <property type="match status" value="1"/>
</dbReference>
<name>A0A1M7PGS1_9ACTN</name>
<dbReference type="Gene3D" id="3.40.50.10540">
    <property type="entry name" value="Crotonobetainyl-coa:carnitine coa-transferase, domain 1"/>
    <property type="match status" value="1"/>
</dbReference>